<dbReference type="Gene3D" id="3.10.100.10">
    <property type="entry name" value="Mannose-Binding Protein A, subunit A"/>
    <property type="match status" value="2"/>
</dbReference>
<dbReference type="SMART" id="SM00032">
    <property type="entry name" value="CCP"/>
    <property type="match status" value="2"/>
</dbReference>
<evidence type="ECO:0000256" key="6">
    <source>
        <dbReference type="SAM" id="Phobius"/>
    </source>
</evidence>
<dbReference type="EMBL" id="CAIIXF020000008">
    <property type="protein sequence ID" value="CAH1792923.1"/>
    <property type="molecule type" value="Genomic_DNA"/>
</dbReference>
<feature type="transmembrane region" description="Helical" evidence="6">
    <location>
        <begin position="524"/>
        <end position="551"/>
    </location>
</feature>
<dbReference type="PROSITE" id="PS50041">
    <property type="entry name" value="C_TYPE_LECTIN_2"/>
    <property type="match status" value="2"/>
</dbReference>
<feature type="region of interest" description="Disordered" evidence="5">
    <location>
        <begin position="597"/>
        <end position="619"/>
    </location>
</feature>
<comment type="caution">
    <text evidence="8">The sequence shown here is derived from an EMBL/GenBank/DDBJ whole genome shotgun (WGS) entry which is preliminary data.</text>
</comment>
<feature type="disulfide bond" evidence="4">
    <location>
        <begin position="68"/>
        <end position="95"/>
    </location>
</feature>
<dbReference type="InterPro" id="IPR035976">
    <property type="entry name" value="Sushi/SCR/CCP_sf"/>
</dbReference>
<dbReference type="Proteomes" id="UP000749559">
    <property type="component" value="Unassembled WGS sequence"/>
</dbReference>
<feature type="chain" id="PRO_5043501577" evidence="7">
    <location>
        <begin position="21"/>
        <end position="913"/>
    </location>
</feature>
<dbReference type="PANTHER" id="PTHR45656">
    <property type="entry name" value="PROTEIN CBR-CLEC-78"/>
    <property type="match status" value="1"/>
</dbReference>
<dbReference type="PROSITE" id="PS50923">
    <property type="entry name" value="SUSHI"/>
    <property type="match status" value="2"/>
</dbReference>
<gene>
    <name evidence="8" type="ORF">OFUS_LOCUS17835</name>
</gene>
<proteinExistence type="predicted"/>
<keyword evidence="6" id="KW-0812">Transmembrane</keyword>
<dbReference type="AlphaFoldDB" id="A0A8J1UIA4"/>
<dbReference type="InterPro" id="IPR001304">
    <property type="entry name" value="C-type_lectin-like"/>
</dbReference>
<dbReference type="CDD" id="cd00033">
    <property type="entry name" value="CCP"/>
    <property type="match status" value="2"/>
</dbReference>
<protein>
    <submittedName>
        <fullName evidence="8">Uncharacterized protein</fullName>
    </submittedName>
</protein>
<comment type="caution">
    <text evidence="4">Lacks conserved residue(s) required for the propagation of feature annotation.</text>
</comment>
<feature type="region of interest" description="Disordered" evidence="5">
    <location>
        <begin position="641"/>
        <end position="666"/>
    </location>
</feature>
<name>A0A8J1UIA4_OWEFU</name>
<feature type="signal peptide" evidence="7">
    <location>
        <begin position="1"/>
        <end position="20"/>
    </location>
</feature>
<dbReference type="SUPFAM" id="SSF56436">
    <property type="entry name" value="C-type lectin-like"/>
    <property type="match status" value="2"/>
</dbReference>
<dbReference type="PANTHER" id="PTHR45656:SF4">
    <property type="entry name" value="PROTEIN CBR-CLEC-78"/>
    <property type="match status" value="1"/>
</dbReference>
<dbReference type="InterPro" id="IPR016187">
    <property type="entry name" value="CTDL_fold"/>
</dbReference>
<dbReference type="Pfam" id="PF00059">
    <property type="entry name" value="Lectin_C"/>
    <property type="match status" value="2"/>
</dbReference>
<dbReference type="InterPro" id="IPR051277">
    <property type="entry name" value="SEZ6_CSMD_C4BPB_Regulators"/>
</dbReference>
<dbReference type="SUPFAM" id="SSF57535">
    <property type="entry name" value="Complement control module/SCR domain"/>
    <property type="match status" value="2"/>
</dbReference>
<keyword evidence="9" id="KW-1185">Reference proteome</keyword>
<dbReference type="Gene3D" id="2.10.70.10">
    <property type="entry name" value="Complement Module, domain 1"/>
    <property type="match status" value="2"/>
</dbReference>
<sequence length="913" mass="101270">MSLVIFGIFSIILYSRFCTGESGEDTWMYLQNEMICGNPAVPVNGYIVEQIDAQHLEHPLNTTLTFTCNDEYVMYGQREIKCLQDGTWSHPSPVCLDVNMCASGETSGDASGDTLGGTSLPINPSTCITIETEQVTWIEADDKCTQIGGTLSERNKEELVTLQQNTDIKIDSRYWIGGVLKKKWFWNNAEELTYFNWGENEPKNTNINNKYIILHRDTSQGYKWKDESGETFAKFICQFEVDTPCKETPRSMPIVEDGMNSCIFFGGPYGTNFTDPVVLDPLYQGSNWLQANATCAQQRGILVRIPSAETQEAIVAKITRDEELDGDYWIGGNWNQSKHGYWAGVKSDDRVDQSEICAGEESDIDKDIEKRCLYADTSKSCLVKENCSAKRGYLCETKVKHIPKPTECPLPPFPLHSIIINSHNVHIGGMVEFKCMPGFVISNGDTTRTCKTDGIWSGQEIVCVNASTVVFPHGNTTDHRRPASVSTLTLSRFTTTASPNATVINQLNTLGTQRHDGDDTFPGWIIGLIVGCIVFLITIIILLSVLGIIVIRRKHVKQCEGLYKTAEKTFNEANINIGMEEMDLSLEDRGDSFAEPSRYNSVAVRGESESDDSRCNGTPERQISLVSNELYNTQRIQRQYSQPDVKRPRVFSKPRSTSKVDSASSMESGLPNMICSCSDSAFDTQLAVAGFVNPLVTEGKENPVDVADIALEMIPDEGTYDDDESENGEDEVDYATIDNELDSRPISSVSSCVGYDTVGPPSSVSSYASVFLPDGTLRSSRLSEATSSIGYESIDSYTNCERIQSSLSADELSFSIESPSNRTSISTLENSYENVNFQVHPDPYQISSSSNRCSSESSGYLKMNRHITCPNLNDSRCFSPLSDDVFEEFAEVDYANTKLNQGKLSFNLDDSIV</sequence>
<keyword evidence="6" id="KW-0472">Membrane</keyword>
<evidence type="ECO:0000256" key="4">
    <source>
        <dbReference type="PROSITE-ProRule" id="PRU00302"/>
    </source>
</evidence>
<keyword evidence="4" id="KW-0768">Sushi</keyword>
<evidence type="ECO:0000256" key="5">
    <source>
        <dbReference type="SAM" id="MobiDB-lite"/>
    </source>
</evidence>
<evidence type="ECO:0000256" key="1">
    <source>
        <dbReference type="ARBA" id="ARBA00022729"/>
    </source>
</evidence>
<keyword evidence="2" id="KW-0677">Repeat</keyword>
<organism evidence="8 9">
    <name type="scientific">Owenia fusiformis</name>
    <name type="common">Polychaete worm</name>
    <dbReference type="NCBI Taxonomy" id="6347"/>
    <lineage>
        <taxon>Eukaryota</taxon>
        <taxon>Metazoa</taxon>
        <taxon>Spiralia</taxon>
        <taxon>Lophotrochozoa</taxon>
        <taxon>Annelida</taxon>
        <taxon>Polychaeta</taxon>
        <taxon>Sedentaria</taxon>
        <taxon>Canalipalpata</taxon>
        <taxon>Sabellida</taxon>
        <taxon>Oweniida</taxon>
        <taxon>Oweniidae</taxon>
        <taxon>Owenia</taxon>
    </lineage>
</organism>
<feature type="compositionally biased region" description="Polar residues" evidence="5">
    <location>
        <begin position="654"/>
        <end position="666"/>
    </location>
</feature>
<dbReference type="Pfam" id="PF00084">
    <property type="entry name" value="Sushi"/>
    <property type="match status" value="2"/>
</dbReference>
<dbReference type="CDD" id="cd00037">
    <property type="entry name" value="CLECT"/>
    <property type="match status" value="2"/>
</dbReference>
<keyword evidence="6" id="KW-1133">Transmembrane helix</keyword>
<evidence type="ECO:0000313" key="9">
    <source>
        <dbReference type="Proteomes" id="UP000749559"/>
    </source>
</evidence>
<dbReference type="InterPro" id="IPR016186">
    <property type="entry name" value="C-type_lectin-like/link_sf"/>
</dbReference>
<reference evidence="8" key="1">
    <citation type="submission" date="2022-03" db="EMBL/GenBank/DDBJ databases">
        <authorList>
            <person name="Martin C."/>
        </authorList>
    </citation>
    <scope>NUCLEOTIDE SEQUENCE</scope>
</reference>
<evidence type="ECO:0000256" key="2">
    <source>
        <dbReference type="ARBA" id="ARBA00022737"/>
    </source>
</evidence>
<keyword evidence="1 7" id="KW-0732">Signal</keyword>
<dbReference type="SMART" id="SM00034">
    <property type="entry name" value="CLECT"/>
    <property type="match status" value="2"/>
</dbReference>
<dbReference type="InterPro" id="IPR000436">
    <property type="entry name" value="Sushi_SCR_CCP_dom"/>
</dbReference>
<dbReference type="OrthoDB" id="6103690at2759"/>
<evidence type="ECO:0000313" key="8">
    <source>
        <dbReference type="EMBL" id="CAH1792923.1"/>
    </source>
</evidence>
<evidence type="ECO:0000256" key="7">
    <source>
        <dbReference type="SAM" id="SignalP"/>
    </source>
</evidence>
<accession>A0A8J1UIA4</accession>
<evidence type="ECO:0000256" key="3">
    <source>
        <dbReference type="ARBA" id="ARBA00023157"/>
    </source>
</evidence>
<keyword evidence="3 4" id="KW-1015">Disulfide bond</keyword>